<feature type="domain" description="YjiS-like" evidence="1">
    <location>
        <begin position="28"/>
        <end position="59"/>
    </location>
</feature>
<dbReference type="InterPro" id="IPR009506">
    <property type="entry name" value="YjiS-like"/>
</dbReference>
<dbReference type="RefSeq" id="WP_160850858.1">
    <property type="nucleotide sequence ID" value="NZ_WUWG01000001.1"/>
</dbReference>
<reference evidence="2 3" key="1">
    <citation type="submission" date="2019-12" db="EMBL/GenBank/DDBJ databases">
        <title>Strain KN286 was isolated from seawater, which was collected from Caroline Seamount in the tropical western Pacific.</title>
        <authorList>
            <person name="Wang Q."/>
        </authorList>
    </citation>
    <scope>NUCLEOTIDE SEQUENCE [LARGE SCALE GENOMIC DNA]</scope>
    <source>
        <strain evidence="2 3">KN286</strain>
    </source>
</reference>
<dbReference type="EMBL" id="WUWG01000001">
    <property type="protein sequence ID" value="MXU63859.1"/>
    <property type="molecule type" value="Genomic_DNA"/>
</dbReference>
<proteinExistence type="predicted"/>
<evidence type="ECO:0000313" key="3">
    <source>
        <dbReference type="Proteomes" id="UP000436016"/>
    </source>
</evidence>
<gene>
    <name evidence="2" type="ORF">GSH16_00265</name>
</gene>
<dbReference type="Proteomes" id="UP000436016">
    <property type="component" value="Unassembled WGS sequence"/>
</dbReference>
<evidence type="ECO:0000313" key="2">
    <source>
        <dbReference type="EMBL" id="MXU63859.1"/>
    </source>
</evidence>
<comment type="caution">
    <text evidence="2">The sequence shown here is derived from an EMBL/GenBank/DDBJ whole genome shotgun (WGS) entry which is preliminary data.</text>
</comment>
<name>A0A6B0TMQ9_9RHOB</name>
<dbReference type="Pfam" id="PF06568">
    <property type="entry name" value="YjiS-like"/>
    <property type="match status" value="1"/>
</dbReference>
<keyword evidence="3" id="KW-1185">Reference proteome</keyword>
<evidence type="ECO:0000259" key="1">
    <source>
        <dbReference type="Pfam" id="PF06568"/>
    </source>
</evidence>
<organism evidence="2 3">
    <name type="scientific">Oceanomicrobium pacificus</name>
    <dbReference type="NCBI Taxonomy" id="2692916"/>
    <lineage>
        <taxon>Bacteria</taxon>
        <taxon>Pseudomonadati</taxon>
        <taxon>Pseudomonadota</taxon>
        <taxon>Alphaproteobacteria</taxon>
        <taxon>Rhodobacterales</taxon>
        <taxon>Paracoccaceae</taxon>
        <taxon>Oceanomicrobium</taxon>
    </lineage>
</organism>
<sequence>MAYVSTTTNTAASTNLDGLNGWFAARAEAFRNWRAYRRTLAELEALTNRDLADLGLSRSGLKRLALEATYGENV</sequence>
<protein>
    <submittedName>
        <fullName evidence="2">DUF1127 domain-containing protein</fullName>
    </submittedName>
</protein>
<dbReference type="AlphaFoldDB" id="A0A6B0TMQ9"/>
<accession>A0A6B0TMQ9</accession>